<comment type="function">
    <text evidence="19">C-type cytochrome. Part of the cbb3-type cytochrome c oxidase complex.</text>
</comment>
<keyword evidence="9 22" id="KW-0812">Transmembrane</keyword>
<keyword evidence="16 19" id="KW-0408">Iron</keyword>
<evidence type="ECO:0000256" key="4">
    <source>
        <dbReference type="ARBA" id="ARBA00022448"/>
    </source>
</evidence>
<evidence type="ECO:0000256" key="8">
    <source>
        <dbReference type="ARBA" id="ARBA00022660"/>
    </source>
</evidence>
<dbReference type="GO" id="GO:0009055">
    <property type="term" value="F:electron transfer activity"/>
    <property type="evidence" value="ECO:0007669"/>
    <property type="project" value="InterPro"/>
</dbReference>
<comment type="similarity">
    <text evidence="3 19">Belongs to the CcoP / FixP family.</text>
</comment>
<keyword evidence="5 19" id="KW-1003">Cell membrane</keyword>
<dbReference type="PANTHER" id="PTHR33751:SF1">
    <property type="entry name" value="CBB3-TYPE CYTOCHROME C OXIDASE SUBUNIT FIXP"/>
    <property type="match status" value="1"/>
</dbReference>
<keyword evidence="8 19" id="KW-0679">Respiratory chain</keyword>
<dbReference type="EMBL" id="SRXW01000001">
    <property type="protein sequence ID" value="TGY90585.1"/>
    <property type="molecule type" value="Genomic_DNA"/>
</dbReference>
<evidence type="ECO:0000259" key="23">
    <source>
        <dbReference type="PROSITE" id="PS51007"/>
    </source>
</evidence>
<dbReference type="GO" id="GO:0005886">
    <property type="term" value="C:plasma membrane"/>
    <property type="evidence" value="ECO:0007669"/>
    <property type="project" value="UniProtKB-SubCell"/>
</dbReference>
<keyword evidence="12 19" id="KW-0375">Hydrogen ion transport</keyword>
<keyword evidence="18 19" id="KW-0472">Membrane</keyword>
<dbReference type="Pfam" id="PF14715">
    <property type="entry name" value="FixP_N"/>
    <property type="match status" value="1"/>
</dbReference>
<comment type="subunit">
    <text evidence="19">Component of the cbb3-type cytochrome c oxidase.</text>
</comment>
<comment type="caution">
    <text evidence="24">The sequence shown here is derived from an EMBL/GenBank/DDBJ whole genome shotgun (WGS) entry which is preliminary data.</text>
</comment>
<evidence type="ECO:0000256" key="21">
    <source>
        <dbReference type="PIRSR" id="PIRSR000006-2"/>
    </source>
</evidence>
<accession>A0A4S2H4J6</accession>
<evidence type="ECO:0000256" key="2">
    <source>
        <dbReference type="ARBA" id="ARBA00004673"/>
    </source>
</evidence>
<evidence type="ECO:0000256" key="10">
    <source>
        <dbReference type="ARBA" id="ARBA00022723"/>
    </source>
</evidence>
<keyword evidence="14 22" id="KW-1133">Transmembrane helix</keyword>
<dbReference type="InterPro" id="IPR009056">
    <property type="entry name" value="Cyt_c-like_dom"/>
</dbReference>
<dbReference type="SUPFAM" id="SSF46626">
    <property type="entry name" value="Cytochrome c"/>
    <property type="match status" value="2"/>
</dbReference>
<protein>
    <recommendedName>
        <fullName evidence="19">Cbb3-type cytochrome c oxidase subunit</fullName>
    </recommendedName>
</protein>
<dbReference type="UniPathway" id="UPA00705"/>
<evidence type="ECO:0000256" key="15">
    <source>
        <dbReference type="ARBA" id="ARBA00023002"/>
    </source>
</evidence>
<evidence type="ECO:0000256" key="5">
    <source>
        <dbReference type="ARBA" id="ARBA00022475"/>
    </source>
</evidence>
<evidence type="ECO:0000256" key="17">
    <source>
        <dbReference type="ARBA" id="ARBA00023065"/>
    </source>
</evidence>
<dbReference type="RefSeq" id="WP_135995083.1">
    <property type="nucleotide sequence ID" value="NZ_CP071057.1"/>
</dbReference>
<feature type="binding site" description="covalent" evidence="21">
    <location>
        <position position="229"/>
    </location>
    <ligand>
        <name>heme c</name>
        <dbReference type="ChEBI" id="CHEBI:61717"/>
        <label>2</label>
    </ligand>
</feature>
<dbReference type="AlphaFoldDB" id="A0A4S2H4J6"/>
<feature type="binding site" description="axial binding residue" evidence="20">
    <location>
        <position position="183"/>
    </location>
    <ligand>
        <name>heme c</name>
        <dbReference type="ChEBI" id="CHEBI:61717"/>
        <label>2</label>
    </ligand>
    <ligandPart>
        <name>Fe</name>
        <dbReference type="ChEBI" id="CHEBI:18248"/>
    </ligandPart>
</feature>
<evidence type="ECO:0000256" key="18">
    <source>
        <dbReference type="ARBA" id="ARBA00023136"/>
    </source>
</evidence>
<feature type="binding site" description="axial binding residue" evidence="20">
    <location>
        <position position="136"/>
    </location>
    <ligand>
        <name>heme c</name>
        <dbReference type="ChEBI" id="CHEBI:61717"/>
        <label>1</label>
    </ligand>
    <ligandPart>
        <name>Fe</name>
        <dbReference type="ChEBI" id="CHEBI:18248"/>
    </ligandPart>
</feature>
<evidence type="ECO:0000256" key="11">
    <source>
        <dbReference type="ARBA" id="ARBA00022737"/>
    </source>
</evidence>
<evidence type="ECO:0000256" key="9">
    <source>
        <dbReference type="ARBA" id="ARBA00022692"/>
    </source>
</evidence>
<dbReference type="InterPro" id="IPR004678">
    <property type="entry name" value="Cyt_c_oxidase_cbb3_su3"/>
</dbReference>
<dbReference type="InterPro" id="IPR038414">
    <property type="entry name" value="CcoP_N_sf"/>
</dbReference>
<dbReference type="InterPro" id="IPR050597">
    <property type="entry name" value="Cytochrome_c_Oxidase_Subunit"/>
</dbReference>
<keyword evidence="17 19" id="KW-0406">Ion transport</keyword>
<keyword evidence="15 19" id="KW-0560">Oxidoreductase</keyword>
<gene>
    <name evidence="24" type="primary">ccoP</name>
    <name evidence="24" type="ORF">E5163_05555</name>
</gene>
<dbReference type="PANTHER" id="PTHR33751">
    <property type="entry name" value="CBB3-TYPE CYTOCHROME C OXIDASE SUBUNIT FIXP"/>
    <property type="match status" value="1"/>
</dbReference>
<dbReference type="InterPro" id="IPR008168">
    <property type="entry name" value="Cyt_C_IC"/>
</dbReference>
<evidence type="ECO:0000313" key="25">
    <source>
        <dbReference type="Proteomes" id="UP000308054"/>
    </source>
</evidence>
<evidence type="ECO:0000313" key="24">
    <source>
        <dbReference type="EMBL" id="TGY90585.1"/>
    </source>
</evidence>
<evidence type="ECO:0000256" key="1">
    <source>
        <dbReference type="ARBA" id="ARBA00004533"/>
    </source>
</evidence>
<evidence type="ECO:0000256" key="13">
    <source>
        <dbReference type="ARBA" id="ARBA00022982"/>
    </source>
</evidence>
<evidence type="ECO:0000256" key="12">
    <source>
        <dbReference type="ARBA" id="ARBA00022781"/>
    </source>
</evidence>
<proteinExistence type="inferred from homology"/>
<dbReference type="PRINTS" id="PR00605">
    <property type="entry name" value="CYTCHROMECIC"/>
</dbReference>
<comment type="cofactor">
    <cofactor evidence="19 21">
        <name>heme c</name>
        <dbReference type="ChEBI" id="CHEBI:61717"/>
    </cofactor>
    <text evidence="19 21">Binds 2 heme C groups per subunit.</text>
</comment>
<evidence type="ECO:0000256" key="14">
    <source>
        <dbReference type="ARBA" id="ARBA00022989"/>
    </source>
</evidence>
<keyword evidence="7 19" id="KW-0349">Heme</keyword>
<evidence type="ECO:0000256" key="7">
    <source>
        <dbReference type="ARBA" id="ARBA00022617"/>
    </source>
</evidence>
<feature type="binding site" description="axial binding residue" evidence="20">
    <location>
        <position position="233"/>
    </location>
    <ligand>
        <name>heme c</name>
        <dbReference type="ChEBI" id="CHEBI:61717"/>
        <label>2</label>
    </ligand>
    <ligandPart>
        <name>Fe</name>
        <dbReference type="ChEBI" id="CHEBI:18248"/>
    </ligandPart>
</feature>
<keyword evidence="13 19" id="KW-0249">Electron transport</keyword>
<dbReference type="Proteomes" id="UP000308054">
    <property type="component" value="Unassembled WGS sequence"/>
</dbReference>
<dbReference type="PIRSF" id="PIRSF000006">
    <property type="entry name" value="Cbb3-Cox_fixP"/>
    <property type="match status" value="1"/>
</dbReference>
<evidence type="ECO:0000256" key="19">
    <source>
        <dbReference type="PIRNR" id="PIRNR000006"/>
    </source>
</evidence>
<dbReference type="PROSITE" id="PS51007">
    <property type="entry name" value="CYTC"/>
    <property type="match status" value="2"/>
</dbReference>
<dbReference type="GO" id="GO:0005506">
    <property type="term" value="F:iron ion binding"/>
    <property type="evidence" value="ECO:0007669"/>
    <property type="project" value="InterPro"/>
</dbReference>
<dbReference type="Gene3D" id="6.10.280.130">
    <property type="match status" value="1"/>
</dbReference>
<keyword evidence="10 19" id="KW-0479">Metal-binding</keyword>
<dbReference type="GO" id="GO:0016491">
    <property type="term" value="F:oxidoreductase activity"/>
    <property type="evidence" value="ECO:0007669"/>
    <property type="project" value="UniProtKB-KW"/>
</dbReference>
<feature type="binding site" description="covalent" evidence="21">
    <location>
        <position position="132"/>
    </location>
    <ligand>
        <name>heme c</name>
        <dbReference type="ChEBI" id="CHEBI:61717"/>
        <label>1</label>
    </ligand>
</feature>
<feature type="domain" description="Cytochrome c" evidence="23">
    <location>
        <begin position="216"/>
        <end position="297"/>
    </location>
</feature>
<name>A0A4S2H4J6_9PROT</name>
<evidence type="ECO:0000256" key="16">
    <source>
        <dbReference type="ARBA" id="ARBA00023004"/>
    </source>
</evidence>
<evidence type="ECO:0000256" key="20">
    <source>
        <dbReference type="PIRSR" id="PIRSR000006-1"/>
    </source>
</evidence>
<reference evidence="24 25" key="1">
    <citation type="journal article" date="2017" name="Int. J. Syst. Evol. Microbiol.">
        <title>Marinicauda algicola sp. nov., isolated from a marine red alga Rhodosorus marinus.</title>
        <authorList>
            <person name="Jeong S.E."/>
            <person name="Jeon S.H."/>
            <person name="Chun B.H."/>
            <person name="Kim D.W."/>
            <person name="Jeon C.O."/>
        </authorList>
    </citation>
    <scope>NUCLEOTIDE SEQUENCE [LARGE SCALE GENOMIC DNA]</scope>
    <source>
        <strain evidence="24 25">JCM 31718</strain>
    </source>
</reference>
<dbReference type="NCBIfam" id="TIGR00782">
    <property type="entry name" value="ccoP"/>
    <property type="match status" value="1"/>
</dbReference>
<organism evidence="24 25">
    <name type="scientific">Marinicauda algicola</name>
    <dbReference type="NCBI Taxonomy" id="2029849"/>
    <lineage>
        <taxon>Bacteria</taxon>
        <taxon>Pseudomonadati</taxon>
        <taxon>Pseudomonadota</taxon>
        <taxon>Alphaproteobacteria</taxon>
        <taxon>Maricaulales</taxon>
        <taxon>Maricaulaceae</taxon>
        <taxon>Marinicauda</taxon>
    </lineage>
</organism>
<feature type="binding site" description="covalent" evidence="21">
    <location>
        <position position="232"/>
    </location>
    <ligand>
        <name>heme c</name>
        <dbReference type="ChEBI" id="CHEBI:61717"/>
        <label>2</label>
    </ligand>
</feature>
<keyword evidence="11" id="KW-0677">Repeat</keyword>
<dbReference type="Gene3D" id="1.10.760.10">
    <property type="entry name" value="Cytochrome c-like domain"/>
    <property type="match status" value="2"/>
</dbReference>
<evidence type="ECO:0000256" key="22">
    <source>
        <dbReference type="SAM" id="Phobius"/>
    </source>
</evidence>
<dbReference type="GO" id="GO:0020037">
    <property type="term" value="F:heme binding"/>
    <property type="evidence" value="ECO:0007669"/>
    <property type="project" value="InterPro"/>
</dbReference>
<comment type="pathway">
    <text evidence="2 19">Energy metabolism; oxidative phosphorylation.</text>
</comment>
<dbReference type="Pfam" id="PF13442">
    <property type="entry name" value="Cytochrome_CBB3"/>
    <property type="match status" value="1"/>
</dbReference>
<keyword evidence="4 19" id="KW-0813">Transport</keyword>
<comment type="subcellular location">
    <subcellularLocation>
        <location evidence="1 19">Cell inner membrane</location>
    </subcellularLocation>
</comment>
<dbReference type="OrthoDB" id="9811281at2"/>
<keyword evidence="25" id="KW-1185">Reference proteome</keyword>
<feature type="transmembrane region" description="Helical" evidence="22">
    <location>
        <begin position="35"/>
        <end position="53"/>
    </location>
</feature>
<feature type="binding site" description="covalent" evidence="21">
    <location>
        <position position="135"/>
    </location>
    <ligand>
        <name>heme c</name>
        <dbReference type="ChEBI" id="CHEBI:61717"/>
        <label>1</label>
    </ligand>
</feature>
<evidence type="ECO:0000256" key="3">
    <source>
        <dbReference type="ARBA" id="ARBA00006113"/>
    </source>
</evidence>
<dbReference type="Pfam" id="PF00034">
    <property type="entry name" value="Cytochrom_C"/>
    <property type="match status" value="1"/>
</dbReference>
<feature type="domain" description="Cytochrome c" evidence="23">
    <location>
        <begin position="119"/>
        <end position="208"/>
    </location>
</feature>
<feature type="binding site" description="axial binding residue" evidence="20">
    <location>
        <position position="274"/>
    </location>
    <ligand>
        <name>heme c</name>
        <dbReference type="ChEBI" id="CHEBI:61717"/>
        <label>1</label>
    </ligand>
    <ligandPart>
        <name>Fe</name>
        <dbReference type="ChEBI" id="CHEBI:18248"/>
    </ligandPart>
</feature>
<dbReference type="GO" id="GO:0006119">
    <property type="term" value="P:oxidative phosphorylation"/>
    <property type="evidence" value="ECO:0007669"/>
    <property type="project" value="UniProtKB-UniPathway"/>
</dbReference>
<evidence type="ECO:0000256" key="6">
    <source>
        <dbReference type="ARBA" id="ARBA00022519"/>
    </source>
</evidence>
<dbReference type="InterPro" id="IPR032858">
    <property type="entry name" value="CcoP_N"/>
</dbReference>
<sequence>MAEHEKKDVDAHTGVETTGHEWDGIKELNNPLPRWWVWVFYATVAWSVVYMIFMPAIPGLPGIGGEYTPGLRDHSERANVREALADLQDSRGPMFERLEQAAAEGGITAIEADPDLLGFAMAAGESAFGDNCATCHGAGGQGAIGYPNLNDDIWLWGGTFDEIRHTLQVGIRTDHPETRYSQMPAYGRENLLTNEEIEAVTDHVMALGGLIEPTEAGRTTGAEVFELQCSACHGVDGRGDQSIGAPNLTDRYWLYGSAREQVRNSVWRGPFGVMPNWGERLDDATITALAAYVYLLGGGQPDEFAEAALMDRGTGGAAGE</sequence>
<dbReference type="GO" id="GO:1902600">
    <property type="term" value="P:proton transmembrane transport"/>
    <property type="evidence" value="ECO:0007669"/>
    <property type="project" value="UniProtKB-KW"/>
</dbReference>
<dbReference type="InterPro" id="IPR036909">
    <property type="entry name" value="Cyt_c-like_dom_sf"/>
</dbReference>
<keyword evidence="6 19" id="KW-0997">Cell inner membrane</keyword>